<dbReference type="AlphaFoldDB" id="A0AAV4ZCU4"/>
<dbReference type="Pfam" id="PF05866">
    <property type="entry name" value="RusA"/>
    <property type="match status" value="1"/>
</dbReference>
<evidence type="ECO:0000313" key="2">
    <source>
        <dbReference type="Proteomes" id="UP001055307"/>
    </source>
</evidence>
<dbReference type="EMBL" id="BPQF01000019">
    <property type="protein sequence ID" value="GJD41339.1"/>
    <property type="molecule type" value="Genomic_DNA"/>
</dbReference>
<dbReference type="InterPro" id="IPR036614">
    <property type="entry name" value="RusA-like_sf"/>
</dbReference>
<evidence type="ECO:0000313" key="1">
    <source>
        <dbReference type="EMBL" id="GJD41339.1"/>
    </source>
</evidence>
<dbReference type="InterPro" id="IPR008822">
    <property type="entry name" value="Endonuclease_RusA-like"/>
</dbReference>
<dbReference type="Gene3D" id="3.30.1330.70">
    <property type="entry name" value="Holliday junction resolvase RusA"/>
    <property type="match status" value="1"/>
</dbReference>
<dbReference type="GO" id="GO:0000287">
    <property type="term" value="F:magnesium ion binding"/>
    <property type="evidence" value="ECO:0007669"/>
    <property type="project" value="InterPro"/>
</dbReference>
<protein>
    <submittedName>
        <fullName evidence="1">Uncharacterized protein</fullName>
    </submittedName>
</protein>
<dbReference type="GO" id="GO:0006310">
    <property type="term" value="P:DNA recombination"/>
    <property type="evidence" value="ECO:0007669"/>
    <property type="project" value="InterPro"/>
</dbReference>
<dbReference type="GO" id="GO:0006281">
    <property type="term" value="P:DNA repair"/>
    <property type="evidence" value="ECO:0007669"/>
    <property type="project" value="InterPro"/>
</dbReference>
<reference evidence="1" key="2">
    <citation type="submission" date="2021-08" db="EMBL/GenBank/DDBJ databases">
        <authorList>
            <person name="Tani A."/>
            <person name="Ola A."/>
            <person name="Ogura Y."/>
            <person name="Katsura K."/>
            <person name="Hayashi T."/>
        </authorList>
    </citation>
    <scope>NUCLEOTIDE SEQUENCE</scope>
    <source>
        <strain evidence="1">DSM 21893</strain>
    </source>
</reference>
<dbReference type="Proteomes" id="UP001055307">
    <property type="component" value="Unassembled WGS sequence"/>
</dbReference>
<reference evidence="1" key="1">
    <citation type="journal article" date="2016" name="Front. Microbiol.">
        <title>Genome Sequence of the Piezophilic, Mesophilic Sulfate-Reducing Bacterium Desulfovibrio indicus J2T.</title>
        <authorList>
            <person name="Cao J."/>
            <person name="Maignien L."/>
            <person name="Shao Z."/>
            <person name="Alain K."/>
            <person name="Jebbar M."/>
        </authorList>
    </citation>
    <scope>NUCLEOTIDE SEQUENCE</scope>
    <source>
        <strain evidence="1">DSM 21893</strain>
    </source>
</reference>
<keyword evidence="2" id="KW-1185">Reference proteome</keyword>
<proteinExistence type="predicted"/>
<gene>
    <name evidence="1" type="ORF">OICFNHDK_3822</name>
</gene>
<comment type="caution">
    <text evidence="1">The sequence shown here is derived from an EMBL/GenBank/DDBJ whole genome shotgun (WGS) entry which is preliminary data.</text>
</comment>
<sequence length="131" mass="14277">MICFTVAIPPSTNNLFFSVPGRGRVKSDAYKAWIKEASIVAKLAIRAKRIDGPYALCIQIGKPDNRKRDIGNLEKPISDLLVSIGAVNDDGDCQRIEMEWSPNVDGAFVRVMETKAVPTRKTALASAEVSA</sequence>
<dbReference type="RefSeq" id="WP_192215637.1">
    <property type="nucleotide sequence ID" value="NZ_BPQF01000019.1"/>
</dbReference>
<dbReference type="SUPFAM" id="SSF103084">
    <property type="entry name" value="Holliday junction resolvase RusA"/>
    <property type="match status" value="1"/>
</dbReference>
<accession>A0AAV4ZCU4</accession>
<name>A0AAV4ZCU4_9HYPH</name>
<organism evidence="1 2">
    <name type="scientific">Methylobacterium bullatum</name>
    <dbReference type="NCBI Taxonomy" id="570505"/>
    <lineage>
        <taxon>Bacteria</taxon>
        <taxon>Pseudomonadati</taxon>
        <taxon>Pseudomonadota</taxon>
        <taxon>Alphaproteobacteria</taxon>
        <taxon>Hyphomicrobiales</taxon>
        <taxon>Methylobacteriaceae</taxon>
        <taxon>Methylobacterium</taxon>
    </lineage>
</organism>